<protein>
    <submittedName>
        <fullName evidence="12">Borealin-2-like</fullName>
    </submittedName>
</protein>
<sequence length="248" mass="27283">MPTKRARNVVKGQNKEQSSLGMRRSKLALFIQQFEKEAQERVKDLEAKFDNMLATVDRAFTVELMKKPPALQNTRLGDLINGEVSASDVSIALKSECNGMPQPVRRKASKRTKSTDSPPLFHSALAQRSSSKTAKEGNASKRAKTLACSSSMGHLTRTQSCSTKTSHRVTGNQSKPKLRSVVSAGDMRCAMEGSSAHVTVTTGQGQTVSFSEETKNEINWDLLDDVAWHQIQKLTSLMGTLSQRKKDT</sequence>
<evidence type="ECO:0000256" key="4">
    <source>
        <dbReference type="ARBA" id="ARBA00022454"/>
    </source>
</evidence>
<dbReference type="OrthoDB" id="6360905at2759"/>
<keyword evidence="5" id="KW-0132">Cell division</keyword>
<dbReference type="AlphaFoldDB" id="A0A8C5ICA5"/>
<keyword evidence="9" id="KW-0137">Centromere</keyword>
<dbReference type="CTD" id="100151622"/>
<keyword evidence="8" id="KW-0131">Cell cycle</keyword>
<dbReference type="Ensembl" id="ENSGWIT00000060413.1">
    <property type="protein sequence ID" value="ENSGWIP00000056135.1"/>
    <property type="gene ID" value="ENSGWIG00000026644.1"/>
</dbReference>
<feature type="domain" description="Borealin N-terminal" evidence="11">
    <location>
        <begin position="26"/>
        <end position="81"/>
    </location>
</feature>
<evidence type="ECO:0000259" key="11">
    <source>
        <dbReference type="Pfam" id="PF10444"/>
    </source>
</evidence>
<dbReference type="GO" id="GO:0051301">
    <property type="term" value="P:cell division"/>
    <property type="evidence" value="ECO:0007669"/>
    <property type="project" value="UniProtKB-KW"/>
</dbReference>
<proteinExistence type="inferred from homology"/>
<dbReference type="GO" id="GO:0032133">
    <property type="term" value="C:chromosome passenger complex"/>
    <property type="evidence" value="ECO:0007669"/>
    <property type="project" value="TreeGrafter"/>
</dbReference>
<dbReference type="Pfam" id="PF10444">
    <property type="entry name" value="Nbl1_Borealin_N"/>
    <property type="match status" value="1"/>
</dbReference>
<evidence type="ECO:0000256" key="3">
    <source>
        <dbReference type="ARBA" id="ARBA00009914"/>
    </source>
</evidence>
<name>A0A8C5ICA5_GOUWI</name>
<comment type="subcellular location">
    <subcellularLocation>
        <location evidence="2">Chromosome</location>
        <location evidence="2">Centromere</location>
    </subcellularLocation>
    <subcellularLocation>
        <location evidence="1">Nucleus</location>
    </subcellularLocation>
</comment>
<evidence type="ECO:0000256" key="5">
    <source>
        <dbReference type="ARBA" id="ARBA00022618"/>
    </source>
</evidence>
<dbReference type="GO" id="GO:0005634">
    <property type="term" value="C:nucleus"/>
    <property type="evidence" value="ECO:0007669"/>
    <property type="project" value="UniProtKB-SubCell"/>
</dbReference>
<gene>
    <name evidence="12" type="primary">cdca9</name>
</gene>
<evidence type="ECO:0000256" key="1">
    <source>
        <dbReference type="ARBA" id="ARBA00004123"/>
    </source>
</evidence>
<evidence type="ECO:0000256" key="2">
    <source>
        <dbReference type="ARBA" id="ARBA00004584"/>
    </source>
</evidence>
<reference evidence="12" key="3">
    <citation type="submission" date="2025-09" db="UniProtKB">
        <authorList>
            <consortium name="Ensembl"/>
        </authorList>
    </citation>
    <scope>IDENTIFICATION</scope>
</reference>
<reference evidence="12" key="1">
    <citation type="submission" date="2020-06" db="EMBL/GenBank/DDBJ databases">
        <authorList>
            <consortium name="Wellcome Sanger Institute Data Sharing"/>
        </authorList>
    </citation>
    <scope>NUCLEOTIDE SEQUENCE [LARGE SCALE GENOMIC DNA]</scope>
</reference>
<accession>A0A8C5ICA5</accession>
<evidence type="ECO:0000256" key="7">
    <source>
        <dbReference type="ARBA" id="ARBA00023242"/>
    </source>
</evidence>
<dbReference type="Proteomes" id="UP000694680">
    <property type="component" value="Chromosome 18"/>
</dbReference>
<keyword evidence="7" id="KW-0539">Nucleus</keyword>
<dbReference type="RefSeq" id="XP_028329735.1">
    <property type="nucleotide sequence ID" value="XM_028473934.1"/>
</dbReference>
<evidence type="ECO:0000256" key="6">
    <source>
        <dbReference type="ARBA" id="ARBA00022776"/>
    </source>
</evidence>
<feature type="region of interest" description="Disordered" evidence="10">
    <location>
        <begin position="97"/>
        <end position="143"/>
    </location>
</feature>
<evidence type="ECO:0000256" key="9">
    <source>
        <dbReference type="ARBA" id="ARBA00023328"/>
    </source>
</evidence>
<evidence type="ECO:0000256" key="8">
    <source>
        <dbReference type="ARBA" id="ARBA00023306"/>
    </source>
</evidence>
<dbReference type="GO" id="GO:0000070">
    <property type="term" value="P:mitotic sister chromatid segregation"/>
    <property type="evidence" value="ECO:0007669"/>
    <property type="project" value="TreeGrafter"/>
</dbReference>
<dbReference type="GeneID" id="114480103"/>
<dbReference type="PANTHER" id="PTHR16040">
    <property type="entry name" value="AUSTRALIN, ISOFORM A-RELATED"/>
    <property type="match status" value="1"/>
</dbReference>
<organism evidence="12 13">
    <name type="scientific">Gouania willdenowi</name>
    <name type="common">Blunt-snouted clingfish</name>
    <name type="synonym">Lepadogaster willdenowi</name>
    <dbReference type="NCBI Taxonomy" id="441366"/>
    <lineage>
        <taxon>Eukaryota</taxon>
        <taxon>Metazoa</taxon>
        <taxon>Chordata</taxon>
        <taxon>Craniata</taxon>
        <taxon>Vertebrata</taxon>
        <taxon>Euteleostomi</taxon>
        <taxon>Actinopterygii</taxon>
        <taxon>Neopterygii</taxon>
        <taxon>Teleostei</taxon>
        <taxon>Neoteleostei</taxon>
        <taxon>Acanthomorphata</taxon>
        <taxon>Ovalentaria</taxon>
        <taxon>Blenniimorphae</taxon>
        <taxon>Blenniiformes</taxon>
        <taxon>Gobiesocoidei</taxon>
        <taxon>Gobiesocidae</taxon>
        <taxon>Gobiesocinae</taxon>
        <taxon>Gouania</taxon>
    </lineage>
</organism>
<dbReference type="GO" id="GO:0000775">
    <property type="term" value="C:chromosome, centromeric region"/>
    <property type="evidence" value="ECO:0007669"/>
    <property type="project" value="UniProtKB-SubCell"/>
</dbReference>
<comment type="similarity">
    <text evidence="3">Belongs to the borealin family.</text>
</comment>
<dbReference type="InterPro" id="IPR018851">
    <property type="entry name" value="Borealin_N"/>
</dbReference>
<keyword evidence="6" id="KW-0498">Mitosis</keyword>
<keyword evidence="4" id="KW-0158">Chromosome</keyword>
<evidence type="ECO:0000313" key="12">
    <source>
        <dbReference type="Ensembl" id="ENSGWIP00000056135.1"/>
    </source>
</evidence>
<dbReference type="Gene3D" id="6.10.250.1900">
    <property type="match status" value="1"/>
</dbReference>
<evidence type="ECO:0000256" key="10">
    <source>
        <dbReference type="SAM" id="MobiDB-lite"/>
    </source>
</evidence>
<reference evidence="12" key="2">
    <citation type="submission" date="2025-08" db="UniProtKB">
        <authorList>
            <consortium name="Ensembl"/>
        </authorList>
    </citation>
    <scope>IDENTIFICATION</scope>
</reference>
<dbReference type="PANTHER" id="PTHR16040:SF10">
    <property type="entry name" value="BOREALIN-2"/>
    <property type="match status" value="1"/>
</dbReference>
<keyword evidence="13" id="KW-1185">Reference proteome</keyword>
<evidence type="ECO:0000313" key="13">
    <source>
        <dbReference type="Proteomes" id="UP000694680"/>
    </source>
</evidence>
<dbReference type="GO" id="GO:0051233">
    <property type="term" value="C:spindle midzone"/>
    <property type="evidence" value="ECO:0007669"/>
    <property type="project" value="TreeGrafter"/>
</dbReference>
<dbReference type="InterPro" id="IPR018867">
    <property type="entry name" value="Cell_div_borealin"/>
</dbReference>